<dbReference type="EMBL" id="JAOCIL010000001">
    <property type="protein sequence ID" value="MDH1437566.1"/>
    <property type="molecule type" value="Genomic_DNA"/>
</dbReference>
<evidence type="ECO:0000313" key="1">
    <source>
        <dbReference type="EMBL" id="MDH1437566.1"/>
    </source>
</evidence>
<reference evidence="1" key="1">
    <citation type="submission" date="2022-09" db="EMBL/GenBank/DDBJ databases">
        <title>Intensive care unit water sources are persistently colonized with multi-drug resistant bacteria and are the site of extensive horizontal gene transfer of antibiotic resistance genes.</title>
        <authorList>
            <person name="Diorio-Toth L."/>
        </authorList>
    </citation>
    <scope>NUCLEOTIDE SEQUENCE</scope>
    <source>
        <strain evidence="1">GD03725</strain>
    </source>
</reference>
<comment type="caution">
    <text evidence="1">The sequence shown here is derived from an EMBL/GenBank/DDBJ whole genome shotgun (WGS) entry which is preliminary data.</text>
</comment>
<sequence>MSLSKEQKAFILKQLESQFNNVELNCDGYVINLSLSRYKMRLVVDIHINGWFKGEWLNSTKGHPETKYLPIKKRAFFTPKRKAEIVKAFGKRAAKKMFPKLDEVHESRSCFFTSPQAALSHLIKVSDSVELVGELAA</sequence>
<dbReference type="RefSeq" id="WP_279732536.1">
    <property type="nucleotide sequence ID" value="NZ_JAOCCI010000015.1"/>
</dbReference>
<name>A0AA42QN90_ACIJO</name>
<organism evidence="1 2">
    <name type="scientific">Acinetobacter johnsonii</name>
    <dbReference type="NCBI Taxonomy" id="40214"/>
    <lineage>
        <taxon>Bacteria</taxon>
        <taxon>Pseudomonadati</taxon>
        <taxon>Pseudomonadota</taxon>
        <taxon>Gammaproteobacteria</taxon>
        <taxon>Moraxellales</taxon>
        <taxon>Moraxellaceae</taxon>
        <taxon>Acinetobacter</taxon>
    </lineage>
</organism>
<proteinExistence type="predicted"/>
<accession>A0AA42QN90</accession>
<gene>
    <name evidence="1" type="ORF">N5I27_03885</name>
</gene>
<dbReference type="AlphaFoldDB" id="A0AA42QN90"/>
<evidence type="ECO:0000313" key="2">
    <source>
        <dbReference type="Proteomes" id="UP001161567"/>
    </source>
</evidence>
<dbReference type="Proteomes" id="UP001161567">
    <property type="component" value="Unassembled WGS sequence"/>
</dbReference>
<protein>
    <submittedName>
        <fullName evidence="1">Uncharacterized protein</fullName>
    </submittedName>
</protein>